<proteinExistence type="predicted"/>
<evidence type="ECO:0000259" key="8">
    <source>
        <dbReference type="Pfam" id="PF12019"/>
    </source>
</evidence>
<evidence type="ECO:0000256" key="6">
    <source>
        <dbReference type="ARBA" id="ARBA00022989"/>
    </source>
</evidence>
<evidence type="ECO:0000256" key="3">
    <source>
        <dbReference type="ARBA" id="ARBA00022481"/>
    </source>
</evidence>
<keyword evidence="2" id="KW-1003">Cell membrane</keyword>
<evidence type="ECO:0000256" key="5">
    <source>
        <dbReference type="ARBA" id="ARBA00022692"/>
    </source>
</evidence>
<keyword evidence="4" id="KW-0997">Cell inner membrane</keyword>
<keyword evidence="3" id="KW-0488">Methylation</keyword>
<dbReference type="AlphaFoldDB" id="A0A2S7XVN4"/>
<name>A0A2S7XVN4_9GAMM</name>
<protein>
    <recommendedName>
        <fullName evidence="8">General secretion pathway GspH domain-containing protein</fullName>
    </recommendedName>
</protein>
<keyword evidence="5" id="KW-0812">Transmembrane</keyword>
<gene>
    <name evidence="9" type="ORF">CXB77_00725</name>
</gene>
<dbReference type="RefSeq" id="WP_105072415.1">
    <property type="nucleotide sequence ID" value="NZ_PPGH01000008.1"/>
</dbReference>
<dbReference type="Gene3D" id="3.55.40.10">
    <property type="entry name" value="minor pseudopilin epsh domain"/>
    <property type="match status" value="1"/>
</dbReference>
<evidence type="ECO:0000256" key="4">
    <source>
        <dbReference type="ARBA" id="ARBA00022519"/>
    </source>
</evidence>
<evidence type="ECO:0000256" key="7">
    <source>
        <dbReference type="ARBA" id="ARBA00023136"/>
    </source>
</evidence>
<comment type="caution">
    <text evidence="9">The sequence shown here is derived from an EMBL/GenBank/DDBJ whole genome shotgun (WGS) entry which is preliminary data.</text>
</comment>
<reference evidence="9 10" key="1">
    <citation type="submission" date="2018-01" db="EMBL/GenBank/DDBJ databases">
        <title>The complete genome sequence of Chromatium okenii LaCa, a purple sulfur bacterium with a turbulent life.</title>
        <authorList>
            <person name="Luedin S.M."/>
            <person name="Liechti N."/>
            <person name="Storelli N."/>
            <person name="Danza F."/>
            <person name="Wittwer M."/>
            <person name="Pothier J.F."/>
            <person name="Tonolla M.A."/>
        </authorList>
    </citation>
    <scope>NUCLEOTIDE SEQUENCE [LARGE SCALE GENOMIC DNA]</scope>
    <source>
        <strain evidence="9 10">LaCa</strain>
    </source>
</reference>
<dbReference type="EMBL" id="PPGH01000008">
    <property type="protein sequence ID" value="PQJ97593.1"/>
    <property type="molecule type" value="Genomic_DNA"/>
</dbReference>
<keyword evidence="10" id="KW-1185">Reference proteome</keyword>
<evidence type="ECO:0000256" key="2">
    <source>
        <dbReference type="ARBA" id="ARBA00022475"/>
    </source>
</evidence>
<accession>A0A2S7XVN4</accession>
<dbReference type="GO" id="GO:0015628">
    <property type="term" value="P:protein secretion by the type II secretion system"/>
    <property type="evidence" value="ECO:0007669"/>
    <property type="project" value="InterPro"/>
</dbReference>
<evidence type="ECO:0000256" key="1">
    <source>
        <dbReference type="ARBA" id="ARBA00004377"/>
    </source>
</evidence>
<dbReference type="GO" id="GO:0015627">
    <property type="term" value="C:type II protein secretion system complex"/>
    <property type="evidence" value="ECO:0007669"/>
    <property type="project" value="InterPro"/>
</dbReference>
<comment type="subcellular location">
    <subcellularLocation>
        <location evidence="1">Cell inner membrane</location>
        <topology evidence="1">Single-pass membrane protein</topology>
    </subcellularLocation>
</comment>
<keyword evidence="7" id="KW-0472">Membrane</keyword>
<feature type="domain" description="General secretion pathway GspH" evidence="8">
    <location>
        <begin position="3"/>
        <end position="76"/>
    </location>
</feature>
<sequence>MADGWVVFVDNDGDGTFDTGDTPLRVGQATNSGVVIDGDTNFAKFVRFKPNGQNLGASTSIGTISIVIAPEKRCIRFGFIGRLRIDSGTDCP</sequence>
<dbReference type="InterPro" id="IPR022346">
    <property type="entry name" value="T2SS_GspH"/>
</dbReference>
<dbReference type="Proteomes" id="UP000239936">
    <property type="component" value="Unassembled WGS sequence"/>
</dbReference>
<keyword evidence="6" id="KW-1133">Transmembrane helix</keyword>
<dbReference type="GO" id="GO:0005886">
    <property type="term" value="C:plasma membrane"/>
    <property type="evidence" value="ECO:0007669"/>
    <property type="project" value="UniProtKB-SubCell"/>
</dbReference>
<evidence type="ECO:0000313" key="10">
    <source>
        <dbReference type="Proteomes" id="UP000239936"/>
    </source>
</evidence>
<organism evidence="9 10">
    <name type="scientific">Chromatium okenii</name>
    <dbReference type="NCBI Taxonomy" id="61644"/>
    <lineage>
        <taxon>Bacteria</taxon>
        <taxon>Pseudomonadati</taxon>
        <taxon>Pseudomonadota</taxon>
        <taxon>Gammaproteobacteria</taxon>
        <taxon>Chromatiales</taxon>
        <taxon>Chromatiaceae</taxon>
        <taxon>Chromatium</taxon>
    </lineage>
</organism>
<dbReference type="OrthoDB" id="2313614at2"/>
<evidence type="ECO:0000313" key="9">
    <source>
        <dbReference type="EMBL" id="PQJ97593.1"/>
    </source>
</evidence>
<dbReference type="Pfam" id="PF12019">
    <property type="entry name" value="GspH"/>
    <property type="match status" value="1"/>
</dbReference>